<dbReference type="NCBIfam" id="TIGR01770">
    <property type="entry name" value="NDH_I_N"/>
    <property type="match status" value="1"/>
</dbReference>
<reference evidence="8 9" key="1">
    <citation type="journal article" date="2015" name="Genome Announc.">
        <title>Complete Genome Sequence of 'Candidatus Liberibacter africanus,' a Bacterium Associated with Citrus Huanglongbing.</title>
        <authorList>
            <person name="Lin H."/>
            <person name="Pietersen G."/>
            <person name="Han C."/>
            <person name="Read D.A."/>
            <person name="Lou B."/>
            <person name="Gupta G."/>
            <person name="Civerolo E.L."/>
        </authorList>
    </citation>
    <scope>NUCLEOTIDE SEQUENCE [LARGE SCALE GENOMIC DNA]</scope>
    <source>
        <strain evidence="8 9">PTSAPSY</strain>
    </source>
</reference>
<feature type="transmembrane region" description="Helical" evidence="5">
    <location>
        <begin position="131"/>
        <end position="148"/>
    </location>
</feature>
<feature type="transmembrane region" description="Helical" evidence="5">
    <location>
        <begin position="160"/>
        <end position="182"/>
    </location>
</feature>
<keyword evidence="5" id="KW-0813">Transport</keyword>
<evidence type="ECO:0000256" key="2">
    <source>
        <dbReference type="ARBA" id="ARBA00022692"/>
    </source>
</evidence>
<feature type="transmembrane region" description="Helical" evidence="5">
    <location>
        <begin position="270"/>
        <end position="291"/>
    </location>
</feature>
<evidence type="ECO:0000313" key="9">
    <source>
        <dbReference type="Proteomes" id="UP000035503"/>
    </source>
</evidence>
<dbReference type="PRINTS" id="PR01434">
    <property type="entry name" value="NADHDHGNASE5"/>
</dbReference>
<dbReference type="InterPro" id="IPR001750">
    <property type="entry name" value="ND/Mrp_TM"/>
</dbReference>
<comment type="subunit">
    <text evidence="5">NDH-1 is composed of 14 different subunits. Subunits NuoA, H, J, K, L, M, N constitute the membrane sector of the complex.</text>
</comment>
<feature type="transmembrane region" description="Helical" evidence="5">
    <location>
        <begin position="78"/>
        <end position="99"/>
    </location>
</feature>
<dbReference type="EMBL" id="CP004021">
    <property type="protein sequence ID" value="AKK19776.1"/>
    <property type="molecule type" value="Genomic_DNA"/>
</dbReference>
<evidence type="ECO:0000256" key="5">
    <source>
        <dbReference type="HAMAP-Rule" id="MF_00445"/>
    </source>
</evidence>
<dbReference type="OrthoDB" id="9811718at2"/>
<dbReference type="GO" id="GO:0008137">
    <property type="term" value="F:NADH dehydrogenase (ubiquinone) activity"/>
    <property type="evidence" value="ECO:0007669"/>
    <property type="project" value="InterPro"/>
</dbReference>
<dbReference type="GO" id="GO:0042773">
    <property type="term" value="P:ATP synthesis coupled electron transport"/>
    <property type="evidence" value="ECO:0007669"/>
    <property type="project" value="InterPro"/>
</dbReference>
<evidence type="ECO:0000256" key="1">
    <source>
        <dbReference type="ARBA" id="ARBA00004127"/>
    </source>
</evidence>
<dbReference type="GO" id="GO:0050136">
    <property type="term" value="F:NADH dehydrogenase (quinone) (non-electrogenic) activity"/>
    <property type="evidence" value="ECO:0007669"/>
    <property type="project" value="UniProtKB-UniRule"/>
</dbReference>
<evidence type="ECO:0000256" key="3">
    <source>
        <dbReference type="ARBA" id="ARBA00022989"/>
    </source>
</evidence>
<sequence>MIPISFINDFRLCIPEIIIASGILFLLLMGVFSRRKNSFHLVFFPILLLIAAFISLLIMPYEGIGLGGLYIADRFSTFVKYIILLSSIVIFVEMFRYIHLKPFSHFEFPVIILMAILGMLCMTSANDMISFYMALELQSLALYVLIAMNRKNVLSIEAALKYFVLGVFSSTFLLYGISFIYGFTGCTNFSQIATFFFAGQQYFVLIVGVVLILVGLFFKMALVPFHMWIPDVYQGSPMFVTSFLATVPKFVVTMALCRITSVFWPILSDVLHIFMFVSIVSMVLGSVVAIQQHNLKRLMAYSAIGHAGYALIGFSTGTFGIIAMIRYMVIYLIMTIGFFACILSLRCKDRKNIKNISDLAGLSRQDVFLTSALTIFLFSLAGIPPFAGFFGKYFLLIAAVKKEFYALTIIALLSSVISAYYYLRMISILWFDPTTSGIIIVARELKWVISACALFVVGYFLIENILYSWITRMVVSLF</sequence>
<feature type="transmembrane region" description="Helical" evidence="5">
    <location>
        <begin position="298"/>
        <end position="322"/>
    </location>
</feature>
<dbReference type="PATRIC" id="fig|1277257.4.peg.149"/>
<comment type="catalytic activity">
    <reaction evidence="5">
        <text>a quinone + NADH + 5 H(+)(in) = a quinol + NAD(+) + 4 H(+)(out)</text>
        <dbReference type="Rhea" id="RHEA:57888"/>
        <dbReference type="ChEBI" id="CHEBI:15378"/>
        <dbReference type="ChEBI" id="CHEBI:24646"/>
        <dbReference type="ChEBI" id="CHEBI:57540"/>
        <dbReference type="ChEBI" id="CHEBI:57945"/>
        <dbReference type="ChEBI" id="CHEBI:132124"/>
    </reaction>
</comment>
<proteinExistence type="inferred from homology"/>
<keyword evidence="9" id="KW-1185">Reference proteome</keyword>
<dbReference type="EC" id="7.1.1.-" evidence="5"/>
<keyword evidence="4 5" id="KW-0472">Membrane</keyword>
<keyword evidence="5" id="KW-0520">NAD</keyword>
<comment type="function">
    <text evidence="5">NDH-1 shuttles electrons from NADH, via FMN and iron-sulfur (Fe-S) centers, to quinones in the respiratory chain. The immediate electron acceptor for the enzyme in this species is believed to be ubiquinone. Couples the redox reaction to proton translocation (for every two electrons transferred, four hydrogen ions are translocated across the cytoplasmic membrane), and thus conserves the redox energy in a proton gradient.</text>
</comment>
<dbReference type="AlphaFoldDB" id="A0A0G3I1M3"/>
<keyword evidence="5" id="KW-0874">Quinone</keyword>
<dbReference type="Pfam" id="PF00361">
    <property type="entry name" value="Proton_antipo_M"/>
    <property type="match status" value="1"/>
</dbReference>
<keyword evidence="5" id="KW-1278">Translocase</keyword>
<feature type="transmembrane region" description="Helical" evidence="5">
    <location>
        <begin position="404"/>
        <end position="423"/>
    </location>
</feature>
<evidence type="ECO:0000256" key="4">
    <source>
        <dbReference type="ARBA" id="ARBA00023136"/>
    </source>
</evidence>
<feature type="domain" description="NADH:quinone oxidoreductase/Mrp antiporter transmembrane" evidence="7">
    <location>
        <begin position="125"/>
        <end position="418"/>
    </location>
</feature>
<dbReference type="GO" id="GO:0012505">
    <property type="term" value="C:endomembrane system"/>
    <property type="evidence" value="ECO:0007669"/>
    <property type="project" value="UniProtKB-SubCell"/>
</dbReference>
<dbReference type="KEGG" id="lau:G293_00650"/>
<feature type="transmembrane region" description="Helical" evidence="5">
    <location>
        <begin position="447"/>
        <end position="470"/>
    </location>
</feature>
<keyword evidence="5" id="KW-0830">Ubiquinone</keyword>
<gene>
    <name evidence="5" type="primary">nuoN</name>
    <name evidence="8" type="ORF">G293_00650</name>
</gene>
<dbReference type="RefSeq" id="WP_047263862.1">
    <property type="nucleotide sequence ID" value="NZ_CP004021.1"/>
</dbReference>
<evidence type="ECO:0000256" key="6">
    <source>
        <dbReference type="RuleBase" id="RU000320"/>
    </source>
</evidence>
<keyword evidence="2 5" id="KW-0812">Transmembrane</keyword>
<keyword evidence="5" id="KW-1003">Cell membrane</keyword>
<evidence type="ECO:0000259" key="7">
    <source>
        <dbReference type="Pfam" id="PF00361"/>
    </source>
</evidence>
<feature type="transmembrane region" description="Helical" evidence="5">
    <location>
        <begin position="328"/>
        <end position="345"/>
    </location>
</feature>
<name>A0A0G3I1M3_LIBAF</name>
<comment type="subcellular location">
    <subcellularLocation>
        <location evidence="5">Cell membrane</location>
        <topology evidence="5">Multi-pass membrane protein</topology>
    </subcellularLocation>
    <subcellularLocation>
        <location evidence="1">Endomembrane system</location>
        <topology evidence="1">Multi-pass membrane protein</topology>
    </subcellularLocation>
    <subcellularLocation>
        <location evidence="6">Membrane</location>
        <topology evidence="6">Multi-pass membrane protein</topology>
    </subcellularLocation>
</comment>
<feature type="transmembrane region" description="Helical" evidence="5">
    <location>
        <begin position="39"/>
        <end position="58"/>
    </location>
</feature>
<protein>
    <recommendedName>
        <fullName evidence="5">NADH-quinone oxidoreductase subunit N</fullName>
        <ecNumber evidence="5">7.1.1.-</ecNumber>
    </recommendedName>
    <alternativeName>
        <fullName evidence="5">NADH dehydrogenase I subunit N</fullName>
    </alternativeName>
    <alternativeName>
        <fullName evidence="5">NDH-1 subunit N</fullName>
    </alternativeName>
</protein>
<feature type="transmembrane region" description="Helical" evidence="5">
    <location>
        <begin position="366"/>
        <end position="384"/>
    </location>
</feature>
<comment type="similarity">
    <text evidence="5">Belongs to the complex I subunit 2 family.</text>
</comment>
<dbReference type="PANTHER" id="PTHR22773">
    <property type="entry name" value="NADH DEHYDROGENASE"/>
    <property type="match status" value="1"/>
</dbReference>
<dbReference type="GO" id="GO:0005886">
    <property type="term" value="C:plasma membrane"/>
    <property type="evidence" value="ECO:0007669"/>
    <property type="project" value="UniProtKB-SubCell"/>
</dbReference>
<feature type="transmembrane region" description="Helical" evidence="5">
    <location>
        <begin position="12"/>
        <end position="32"/>
    </location>
</feature>
<dbReference type="Proteomes" id="UP000035503">
    <property type="component" value="Chromosome"/>
</dbReference>
<keyword evidence="3 5" id="KW-1133">Transmembrane helix</keyword>
<organism evidence="8 9">
    <name type="scientific">Candidatus Liberibacter africanus PTSAPSY</name>
    <dbReference type="NCBI Taxonomy" id="1277257"/>
    <lineage>
        <taxon>Bacteria</taxon>
        <taxon>Pseudomonadati</taxon>
        <taxon>Pseudomonadota</taxon>
        <taxon>Alphaproteobacteria</taxon>
        <taxon>Hyphomicrobiales</taxon>
        <taxon>Rhizobiaceae</taxon>
        <taxon>Liberibacter</taxon>
    </lineage>
</organism>
<feature type="transmembrane region" description="Helical" evidence="5">
    <location>
        <begin position="202"/>
        <end position="222"/>
    </location>
</feature>
<dbReference type="GO" id="GO:0048038">
    <property type="term" value="F:quinone binding"/>
    <property type="evidence" value="ECO:0007669"/>
    <property type="project" value="UniProtKB-KW"/>
</dbReference>
<feature type="transmembrane region" description="Helical" evidence="5">
    <location>
        <begin position="243"/>
        <end position="264"/>
    </location>
</feature>
<evidence type="ECO:0000313" key="8">
    <source>
        <dbReference type="EMBL" id="AKK19776.1"/>
    </source>
</evidence>
<dbReference type="STRING" id="1277257.G293_00650"/>
<accession>A0A0G3I1M3</accession>
<feature type="transmembrane region" description="Helical" evidence="5">
    <location>
        <begin position="106"/>
        <end position="125"/>
    </location>
</feature>
<dbReference type="HAMAP" id="MF_00445">
    <property type="entry name" value="NDH1_NuoN_1"/>
    <property type="match status" value="1"/>
</dbReference>
<dbReference type="InterPro" id="IPR010096">
    <property type="entry name" value="NADH-Q_OxRdtase_suN/2"/>
</dbReference>